<dbReference type="AlphaFoldDB" id="A0A975PH25"/>
<accession>A0A975PH25</accession>
<name>A0A975PH25_9BACT</name>
<gene>
    <name evidence="1" type="ORF">KBB96_08165</name>
</gene>
<proteinExistence type="predicted"/>
<sequence>MNTRPLAPEFRTNLKQLLQGFAEHCEISERLAGRIEHPIYFHGFKFGAPVFTFTGPASDDTVPRTIGLIGHNTRTSTVASDVLLQLIEVATLRPEIAVDQVLRVLPVGDPVTLELEEDAPDLSDWPVLSFLQDEFRGSVPDGLIEVRATTGKSLVIRGEADVRLYQVLASNAASARGLPAPPVLSTFVPAFGGGRWHLEIDVPEAWTQAGDVLGVSRFIGRVLETYSHLLGACRASSRRLP</sequence>
<dbReference type="KEGG" id="lamb:KBB96_08165"/>
<reference evidence="1" key="1">
    <citation type="submission" date="2021-04" db="EMBL/GenBank/DDBJ databases">
        <title>Luteolibacter sp. 32A isolated from the skin of an Anderson's salamander (Ambystoma andersonii).</title>
        <authorList>
            <person name="Spergser J."/>
            <person name="Busse H.-J."/>
        </authorList>
    </citation>
    <scope>NUCLEOTIDE SEQUENCE</scope>
    <source>
        <strain evidence="1">32A</strain>
    </source>
</reference>
<keyword evidence="2" id="KW-1185">Reference proteome</keyword>
<evidence type="ECO:0000313" key="2">
    <source>
        <dbReference type="Proteomes" id="UP000676169"/>
    </source>
</evidence>
<dbReference type="RefSeq" id="WP_211634200.1">
    <property type="nucleotide sequence ID" value="NZ_CP073100.1"/>
</dbReference>
<dbReference type="EMBL" id="CP073100">
    <property type="protein sequence ID" value="QUE52856.1"/>
    <property type="molecule type" value="Genomic_DNA"/>
</dbReference>
<protein>
    <submittedName>
        <fullName evidence="1">Uncharacterized protein</fullName>
    </submittedName>
</protein>
<dbReference type="Proteomes" id="UP000676169">
    <property type="component" value="Chromosome"/>
</dbReference>
<organism evidence="1 2">
    <name type="scientific">Luteolibacter ambystomatis</name>
    <dbReference type="NCBI Taxonomy" id="2824561"/>
    <lineage>
        <taxon>Bacteria</taxon>
        <taxon>Pseudomonadati</taxon>
        <taxon>Verrucomicrobiota</taxon>
        <taxon>Verrucomicrobiia</taxon>
        <taxon>Verrucomicrobiales</taxon>
        <taxon>Verrucomicrobiaceae</taxon>
        <taxon>Luteolibacter</taxon>
    </lineage>
</organism>
<evidence type="ECO:0000313" key="1">
    <source>
        <dbReference type="EMBL" id="QUE52856.1"/>
    </source>
</evidence>